<evidence type="ECO:0000256" key="1">
    <source>
        <dbReference type="SAM" id="MobiDB-lite"/>
    </source>
</evidence>
<evidence type="ECO:0000313" key="3">
    <source>
        <dbReference type="Proteomes" id="UP000525078"/>
    </source>
</evidence>
<dbReference type="Proteomes" id="UP000525078">
    <property type="component" value="Unassembled WGS sequence"/>
</dbReference>
<proteinExistence type="predicted"/>
<dbReference type="AlphaFoldDB" id="A0A7J6GX42"/>
<sequence>VGVGIRLALPKQILYQSFLKPSAIATHGEQQQSVSVSQIDQCSEIATKDSTSLHRTAQHNTAQHTEKEQNE</sequence>
<evidence type="ECO:0000313" key="2">
    <source>
        <dbReference type="EMBL" id="KAF4386900.1"/>
    </source>
</evidence>
<comment type="caution">
    <text evidence="2">The sequence shown here is derived from an EMBL/GenBank/DDBJ whole genome shotgun (WGS) entry which is preliminary data.</text>
</comment>
<name>A0A7J6GX42_CANSA</name>
<gene>
    <name evidence="2" type="ORF">F8388_006855</name>
</gene>
<feature type="region of interest" description="Disordered" evidence="1">
    <location>
        <begin position="47"/>
        <end position="71"/>
    </location>
</feature>
<protein>
    <submittedName>
        <fullName evidence="2">Uncharacterized protein</fullName>
    </submittedName>
</protein>
<organism evidence="2 3">
    <name type="scientific">Cannabis sativa</name>
    <name type="common">Hemp</name>
    <name type="synonym">Marijuana</name>
    <dbReference type="NCBI Taxonomy" id="3483"/>
    <lineage>
        <taxon>Eukaryota</taxon>
        <taxon>Viridiplantae</taxon>
        <taxon>Streptophyta</taxon>
        <taxon>Embryophyta</taxon>
        <taxon>Tracheophyta</taxon>
        <taxon>Spermatophyta</taxon>
        <taxon>Magnoliopsida</taxon>
        <taxon>eudicotyledons</taxon>
        <taxon>Gunneridae</taxon>
        <taxon>Pentapetalae</taxon>
        <taxon>rosids</taxon>
        <taxon>fabids</taxon>
        <taxon>Rosales</taxon>
        <taxon>Cannabaceae</taxon>
        <taxon>Cannabis</taxon>
    </lineage>
</organism>
<accession>A0A7J6GX42</accession>
<reference evidence="2 3" key="1">
    <citation type="journal article" date="2020" name="bioRxiv">
        <title>Sequence and annotation of 42 cannabis genomes reveals extensive copy number variation in cannabinoid synthesis and pathogen resistance genes.</title>
        <authorList>
            <person name="Mckernan K.J."/>
            <person name="Helbert Y."/>
            <person name="Kane L.T."/>
            <person name="Ebling H."/>
            <person name="Zhang L."/>
            <person name="Liu B."/>
            <person name="Eaton Z."/>
            <person name="Mclaughlin S."/>
            <person name="Kingan S."/>
            <person name="Baybayan P."/>
            <person name="Concepcion G."/>
            <person name="Jordan M."/>
            <person name="Riva A."/>
            <person name="Barbazuk W."/>
            <person name="Harkins T."/>
        </authorList>
    </citation>
    <scope>NUCLEOTIDE SEQUENCE [LARGE SCALE GENOMIC DNA]</scope>
    <source>
        <strain evidence="3">cv. Jamaican Lion 4</strain>
        <tissue evidence="2">Leaf</tissue>
    </source>
</reference>
<feature type="compositionally biased region" description="Polar residues" evidence="1">
    <location>
        <begin position="48"/>
        <end position="63"/>
    </location>
</feature>
<dbReference type="EMBL" id="JAATIP010000041">
    <property type="protein sequence ID" value="KAF4386900.1"/>
    <property type="molecule type" value="Genomic_DNA"/>
</dbReference>
<feature type="non-terminal residue" evidence="2">
    <location>
        <position position="1"/>
    </location>
</feature>